<feature type="compositionally biased region" description="Basic and acidic residues" evidence="1">
    <location>
        <begin position="268"/>
        <end position="279"/>
    </location>
</feature>
<evidence type="ECO:0000256" key="1">
    <source>
        <dbReference type="SAM" id="MobiDB-lite"/>
    </source>
</evidence>
<dbReference type="GO" id="GO:0016853">
    <property type="term" value="F:isomerase activity"/>
    <property type="evidence" value="ECO:0007669"/>
    <property type="project" value="UniProtKB-KW"/>
</dbReference>
<feature type="region of interest" description="Disordered" evidence="1">
    <location>
        <begin position="268"/>
        <end position="298"/>
    </location>
</feature>
<reference evidence="2 3" key="1">
    <citation type="submission" date="2020-08" db="EMBL/GenBank/DDBJ databases">
        <title>Genomic Encyclopedia of Type Strains, Phase IV (KMG-IV): sequencing the most valuable type-strain genomes for metagenomic binning, comparative biology and taxonomic classification.</title>
        <authorList>
            <person name="Goeker M."/>
        </authorList>
    </citation>
    <scope>NUCLEOTIDE SEQUENCE [LARGE SCALE GENOMIC DNA]</scope>
    <source>
        <strain evidence="2 3">DSM 21793</strain>
    </source>
</reference>
<dbReference type="AlphaFoldDB" id="A0A839ZWS7"/>
<accession>A0A839ZWS7</accession>
<dbReference type="Proteomes" id="UP000530564">
    <property type="component" value="Unassembled WGS sequence"/>
</dbReference>
<organism evidence="2 3">
    <name type="scientific">Phenylobacterium haematophilum</name>
    <dbReference type="NCBI Taxonomy" id="98513"/>
    <lineage>
        <taxon>Bacteria</taxon>
        <taxon>Pseudomonadati</taxon>
        <taxon>Pseudomonadota</taxon>
        <taxon>Alphaproteobacteria</taxon>
        <taxon>Caulobacterales</taxon>
        <taxon>Caulobacteraceae</taxon>
        <taxon>Phenylobacterium</taxon>
    </lineage>
</organism>
<evidence type="ECO:0000313" key="2">
    <source>
        <dbReference type="EMBL" id="MBB3890494.1"/>
    </source>
</evidence>
<gene>
    <name evidence="2" type="ORF">GGQ61_001211</name>
</gene>
<dbReference type="Pfam" id="PF13624">
    <property type="entry name" value="SurA_N_3"/>
    <property type="match status" value="1"/>
</dbReference>
<comment type="caution">
    <text evidence="2">The sequence shown here is derived from an EMBL/GenBank/DDBJ whole genome shotgun (WGS) entry which is preliminary data.</text>
</comment>
<proteinExistence type="predicted"/>
<evidence type="ECO:0000313" key="3">
    <source>
        <dbReference type="Proteomes" id="UP000530564"/>
    </source>
</evidence>
<dbReference type="RefSeq" id="WP_183770691.1">
    <property type="nucleotide sequence ID" value="NZ_JACIDK010000002.1"/>
</dbReference>
<dbReference type="InterPro" id="IPR027304">
    <property type="entry name" value="Trigger_fact/SurA_dom_sf"/>
</dbReference>
<keyword evidence="3" id="KW-1185">Reference proteome</keyword>
<dbReference type="Gene3D" id="1.10.8.1040">
    <property type="match status" value="1"/>
</dbReference>
<protein>
    <submittedName>
        <fullName evidence="2">EpsD family peptidyl-prolyl cis-trans isomerase</fullName>
    </submittedName>
</protein>
<name>A0A839ZWS7_9CAUL</name>
<dbReference type="EMBL" id="JACIDK010000002">
    <property type="protein sequence ID" value="MBB3890494.1"/>
    <property type="molecule type" value="Genomic_DNA"/>
</dbReference>
<dbReference type="PROSITE" id="PS51257">
    <property type="entry name" value="PROKAR_LIPOPROTEIN"/>
    <property type="match status" value="1"/>
</dbReference>
<dbReference type="SUPFAM" id="SSF109998">
    <property type="entry name" value="Triger factor/SurA peptide-binding domain-like"/>
    <property type="match status" value="1"/>
</dbReference>
<feature type="compositionally biased region" description="Pro residues" evidence="1">
    <location>
        <begin position="289"/>
        <end position="298"/>
    </location>
</feature>
<keyword evidence="2" id="KW-0413">Isomerase</keyword>
<sequence length="298" mass="32167">MKLNWTHGAALLACVAMSGCGMIGGGSKAPKGQVVATVNGEEITVTELNRELGGASAADATQRKALEQAALQSIITRKLLAQAAKEEKLDKTPAFAQQEMQAKEAMLVGAMQRKVAATVANPSRVDAEKFVAEHPHMFADRRVMVVDQIVVGKFSPELMKQFEPLTTLEQVEAVLGRENLDFQRTTTVLDTLNAPEGLTETLMKLPAGEIFVFPRGNAVFVNQIRESRTLPFTGERAINYATAGLKQMRTQEAVGRQIESIRKSAEGKITYNDKYKPDPAKPVAKPATPAAPAPAPNT</sequence>